<proteinExistence type="predicted"/>
<evidence type="ECO:0000256" key="1">
    <source>
        <dbReference type="SAM" id="Phobius"/>
    </source>
</evidence>
<reference evidence="2 3" key="1">
    <citation type="journal article" date="2022" name="Nat. Ecol. Evol.">
        <title>A masculinizing supergene underlies an exaggerated male reproductive morph in a spider.</title>
        <authorList>
            <person name="Hendrickx F."/>
            <person name="De Corte Z."/>
            <person name="Sonet G."/>
            <person name="Van Belleghem S.M."/>
            <person name="Kostlbacher S."/>
            <person name="Vangestel C."/>
        </authorList>
    </citation>
    <scope>NUCLEOTIDE SEQUENCE [LARGE SCALE GENOMIC DNA]</scope>
    <source>
        <strain evidence="2">W744_W776</strain>
    </source>
</reference>
<keyword evidence="3" id="KW-1185">Reference proteome</keyword>
<feature type="non-terminal residue" evidence="2">
    <location>
        <position position="160"/>
    </location>
</feature>
<name>A0AAV6TKV4_9ARAC</name>
<accession>A0AAV6TKV4</accession>
<dbReference type="EMBL" id="JAFNEN010002833">
    <property type="protein sequence ID" value="KAG8172313.1"/>
    <property type="molecule type" value="Genomic_DNA"/>
</dbReference>
<keyword evidence="1" id="KW-0472">Membrane</keyword>
<dbReference type="Proteomes" id="UP000827092">
    <property type="component" value="Unassembled WGS sequence"/>
</dbReference>
<dbReference type="AlphaFoldDB" id="A0AAV6TKV4"/>
<organism evidence="2 3">
    <name type="scientific">Oedothorax gibbosus</name>
    <dbReference type="NCBI Taxonomy" id="931172"/>
    <lineage>
        <taxon>Eukaryota</taxon>
        <taxon>Metazoa</taxon>
        <taxon>Ecdysozoa</taxon>
        <taxon>Arthropoda</taxon>
        <taxon>Chelicerata</taxon>
        <taxon>Arachnida</taxon>
        <taxon>Araneae</taxon>
        <taxon>Araneomorphae</taxon>
        <taxon>Entelegynae</taxon>
        <taxon>Araneoidea</taxon>
        <taxon>Linyphiidae</taxon>
        <taxon>Erigoninae</taxon>
        <taxon>Oedothorax</taxon>
    </lineage>
</organism>
<evidence type="ECO:0000313" key="2">
    <source>
        <dbReference type="EMBL" id="KAG8172313.1"/>
    </source>
</evidence>
<feature type="transmembrane region" description="Helical" evidence="1">
    <location>
        <begin position="52"/>
        <end position="73"/>
    </location>
</feature>
<evidence type="ECO:0000313" key="3">
    <source>
        <dbReference type="Proteomes" id="UP000827092"/>
    </source>
</evidence>
<keyword evidence="1" id="KW-1133">Transmembrane helix</keyword>
<feature type="transmembrane region" description="Helical" evidence="1">
    <location>
        <begin position="20"/>
        <end position="40"/>
    </location>
</feature>
<comment type="caution">
    <text evidence="2">The sequence shown here is derived from an EMBL/GenBank/DDBJ whole genome shotgun (WGS) entry which is preliminary data.</text>
</comment>
<gene>
    <name evidence="2" type="ORF">JTE90_008863</name>
</gene>
<protein>
    <submittedName>
        <fullName evidence="2">Uncharacterized protein</fullName>
    </submittedName>
</protein>
<sequence>MTNFSYAIAKFQLLSAADTRGVSAFVGYIGMPGIICITLADADFGDLRWELVLALFLGKCFIFVLVAGVTLVINGNIGIAGLLAVFCVHTNDLPVGNPLRILLNLTFREKLPSTIHQPIEAIAATVPGCVLSILGFNMVRKERYLLTSSVITATVLLSVK</sequence>
<keyword evidence="1" id="KW-0812">Transmembrane</keyword>